<dbReference type="Proteomes" id="UP000054266">
    <property type="component" value="Unassembled WGS sequence"/>
</dbReference>
<feature type="chain" id="PRO_5002241967" description="NTF2-like domain-containing protein" evidence="1">
    <location>
        <begin position="19"/>
        <end position="187"/>
    </location>
</feature>
<name>A0A0D2FHM8_9EURO</name>
<keyword evidence="1" id="KW-0732">Signal</keyword>
<proteinExistence type="predicted"/>
<protein>
    <recommendedName>
        <fullName evidence="2">NTF2-like domain-containing protein</fullName>
    </recommendedName>
</protein>
<sequence>MKFSNIVAPLALASIATALPGWKDWHGKRPSWLGSSCLTQADADDIVAKFVSILDHPDVDAANATAQALIGPDFFEKSDSINMLAGHPIGAVTFAGKTQYIQGVLLAPSITNITTYKTLVAGCTNVLWFWNMAGIGSKKIPVNGFNLFEITADKQIADMYVEFNNIGWGIDTGLTVLSRNGTKLPLA</sequence>
<feature type="signal peptide" evidence="1">
    <location>
        <begin position="1"/>
        <end position="18"/>
    </location>
</feature>
<dbReference type="EMBL" id="KN846960">
    <property type="protein sequence ID" value="KIW66300.1"/>
    <property type="molecule type" value="Genomic_DNA"/>
</dbReference>
<evidence type="ECO:0000256" key="1">
    <source>
        <dbReference type="SAM" id="SignalP"/>
    </source>
</evidence>
<evidence type="ECO:0000259" key="2">
    <source>
        <dbReference type="Pfam" id="PF26534"/>
    </source>
</evidence>
<organism evidence="3 4">
    <name type="scientific">Phialophora macrospora</name>
    <dbReference type="NCBI Taxonomy" id="1851006"/>
    <lineage>
        <taxon>Eukaryota</taxon>
        <taxon>Fungi</taxon>
        <taxon>Dikarya</taxon>
        <taxon>Ascomycota</taxon>
        <taxon>Pezizomycotina</taxon>
        <taxon>Eurotiomycetes</taxon>
        <taxon>Chaetothyriomycetidae</taxon>
        <taxon>Chaetothyriales</taxon>
        <taxon>Herpotrichiellaceae</taxon>
        <taxon>Phialophora</taxon>
    </lineage>
</organism>
<accession>A0A0D2FHM8</accession>
<gene>
    <name evidence="3" type="ORF">PV04_08497</name>
</gene>
<feature type="domain" description="NTF2-like" evidence="2">
    <location>
        <begin position="37"/>
        <end position="174"/>
    </location>
</feature>
<dbReference type="Pfam" id="PF26534">
    <property type="entry name" value="NTF2_7"/>
    <property type="match status" value="1"/>
</dbReference>
<reference evidence="3 4" key="1">
    <citation type="submission" date="2015-01" db="EMBL/GenBank/DDBJ databases">
        <title>The Genome Sequence of Capronia semiimmersa CBS27337.</title>
        <authorList>
            <consortium name="The Broad Institute Genomics Platform"/>
            <person name="Cuomo C."/>
            <person name="de Hoog S."/>
            <person name="Gorbushina A."/>
            <person name="Stielow B."/>
            <person name="Teixiera M."/>
            <person name="Abouelleil A."/>
            <person name="Chapman S.B."/>
            <person name="Priest M."/>
            <person name="Young S.K."/>
            <person name="Wortman J."/>
            <person name="Nusbaum C."/>
            <person name="Birren B."/>
        </authorList>
    </citation>
    <scope>NUCLEOTIDE SEQUENCE [LARGE SCALE GENOMIC DNA]</scope>
    <source>
        <strain evidence="3 4">CBS 27337</strain>
    </source>
</reference>
<evidence type="ECO:0000313" key="4">
    <source>
        <dbReference type="Proteomes" id="UP000054266"/>
    </source>
</evidence>
<keyword evidence="4" id="KW-1185">Reference proteome</keyword>
<dbReference type="InterPro" id="IPR058645">
    <property type="entry name" value="NTF2-like_dom_7"/>
</dbReference>
<dbReference type="HOGENOM" id="CLU_096573_2_1_1"/>
<dbReference type="AlphaFoldDB" id="A0A0D2FHM8"/>
<evidence type="ECO:0000313" key="3">
    <source>
        <dbReference type="EMBL" id="KIW66300.1"/>
    </source>
</evidence>